<dbReference type="EMBL" id="JAKFFV010000004">
    <property type="protein sequence ID" value="MCF2497909.1"/>
    <property type="molecule type" value="Genomic_DNA"/>
</dbReference>
<gene>
    <name evidence="2" type="ORF">L0661_06305</name>
    <name evidence="3" type="ORF">NFI80_04135</name>
</gene>
<keyword evidence="4" id="KW-1185">Reference proteome</keyword>
<proteinExistence type="predicted"/>
<reference evidence="2" key="1">
    <citation type="submission" date="2022-01" db="EMBL/GenBank/DDBJ databases">
        <title>Novel species in genus Dyadobacter.</title>
        <authorList>
            <person name="Ma C."/>
        </authorList>
    </citation>
    <scope>NUCLEOTIDE SEQUENCE</scope>
    <source>
        <strain evidence="3">CY22</strain>
        <strain evidence="2">CY357</strain>
    </source>
</reference>
<keyword evidence="1" id="KW-0732">Signal</keyword>
<dbReference type="RefSeq" id="WP_235160335.1">
    <property type="nucleotide sequence ID" value="NZ_CP098805.1"/>
</dbReference>
<protein>
    <recommendedName>
        <fullName evidence="6">Outer membrane protein beta-barrel domain-containing protein</fullName>
    </recommendedName>
</protein>
<evidence type="ECO:0000313" key="2">
    <source>
        <dbReference type="EMBL" id="MCF2497909.1"/>
    </source>
</evidence>
<evidence type="ECO:0000313" key="5">
    <source>
        <dbReference type="Proteomes" id="UP001139411"/>
    </source>
</evidence>
<sequence>MNKYFLLIVLTILSGQSFGQNANAIFVSYSRSKPEPVYNRNVDGGGGYKAIASNTFGIRYFIKSSKIITLETGIDYSSFNFKVDYVGMPNVVIPDIIESLKLISVPVYAHLTFLKYIFVNGGLLLDAQINPKDIAIDRQTGIGLGLGVGLKYDYKHIAIFINPFVERHGLFSLDNQESGVRQSIMNPGGRIGIGYSF</sequence>
<evidence type="ECO:0000256" key="1">
    <source>
        <dbReference type="SAM" id="SignalP"/>
    </source>
</evidence>
<feature type="signal peptide" evidence="1">
    <location>
        <begin position="1"/>
        <end position="19"/>
    </location>
</feature>
<dbReference type="Proteomes" id="UP001055420">
    <property type="component" value="Chromosome"/>
</dbReference>
<dbReference type="EMBL" id="CP098805">
    <property type="protein sequence ID" value="USJ31925.1"/>
    <property type="molecule type" value="Genomic_DNA"/>
</dbReference>
<name>A0A9X1QBB6_9BACT</name>
<evidence type="ECO:0000313" key="3">
    <source>
        <dbReference type="EMBL" id="USJ31925.1"/>
    </source>
</evidence>
<dbReference type="Proteomes" id="UP001139411">
    <property type="component" value="Unassembled WGS sequence"/>
</dbReference>
<evidence type="ECO:0000313" key="4">
    <source>
        <dbReference type="Proteomes" id="UP001055420"/>
    </source>
</evidence>
<feature type="chain" id="PRO_5040803653" description="Outer membrane protein beta-barrel domain-containing protein" evidence="1">
    <location>
        <begin position="20"/>
        <end position="197"/>
    </location>
</feature>
<evidence type="ECO:0008006" key="6">
    <source>
        <dbReference type="Google" id="ProtNLM"/>
    </source>
</evidence>
<accession>A0A9X1QBB6</accession>
<dbReference type="AlphaFoldDB" id="A0A9X1QBB6"/>
<organism evidence="2 5">
    <name type="scientific">Dyadobacter chenhuakuii</name>
    <dbReference type="NCBI Taxonomy" id="2909339"/>
    <lineage>
        <taxon>Bacteria</taxon>
        <taxon>Pseudomonadati</taxon>
        <taxon>Bacteroidota</taxon>
        <taxon>Cytophagia</taxon>
        <taxon>Cytophagales</taxon>
        <taxon>Spirosomataceae</taxon>
        <taxon>Dyadobacter</taxon>
    </lineage>
</organism>